<reference evidence="3 4" key="1">
    <citation type="journal article" date="2021" name="Int. J. Syst. Evol. Microbiol.">
        <title>Steroidobacter gossypii sp. nov., isolated from soil of cotton cropping field.</title>
        <authorList>
            <person name="Huang R."/>
            <person name="Yang S."/>
            <person name="Zhen C."/>
            <person name="Liu W."/>
        </authorList>
    </citation>
    <scope>NUCLEOTIDE SEQUENCE [LARGE SCALE GENOMIC DNA]</scope>
    <source>
        <strain evidence="3 4">S1-65</strain>
    </source>
</reference>
<dbReference type="InterPro" id="IPR050789">
    <property type="entry name" value="Diverse_Enzym_Activities"/>
</dbReference>
<organism evidence="3 4">
    <name type="scientific">Steroidobacter gossypii</name>
    <dbReference type="NCBI Taxonomy" id="2805490"/>
    <lineage>
        <taxon>Bacteria</taxon>
        <taxon>Pseudomonadati</taxon>
        <taxon>Pseudomonadota</taxon>
        <taxon>Gammaproteobacteria</taxon>
        <taxon>Steroidobacterales</taxon>
        <taxon>Steroidobacteraceae</taxon>
        <taxon>Steroidobacter</taxon>
    </lineage>
</organism>
<evidence type="ECO:0000313" key="3">
    <source>
        <dbReference type="EMBL" id="MBM0103274.1"/>
    </source>
</evidence>
<evidence type="ECO:0000259" key="2">
    <source>
        <dbReference type="Pfam" id="PF00144"/>
    </source>
</evidence>
<keyword evidence="1" id="KW-0732">Signal</keyword>
<keyword evidence="4" id="KW-1185">Reference proteome</keyword>
<feature type="domain" description="Beta-lactamase-related" evidence="2">
    <location>
        <begin position="47"/>
        <end position="363"/>
    </location>
</feature>
<sequence>MQTWSRRAFVMGAGFAAAAAHASPRGENDQRPSRSGELDTLIDTERKRIAEAMERDDIPGVAVCLIHDGQVRWTEGFGVTDRRSKRPIAPDTIFSIQSTSKNLTATAILLAVQRGLLDLDEPITTYLPRFTVHSRFEARPEHKMTLRLLLSNRAGFTHEAPVGNNFDPEFESFESHVASISQTWLRFPVGERYRYSNLGFDVAGYILQARMNKPFANCLRDLIFEPLGMKDSTVATEEYAQRRNRALGHQSGYAAVPLKTPLIPSGGVYTSARDIAAYCLFHLNRGRVNGSPLLQEPLWNEMHGFPFGGDYSLGVIRKEQRFGDTDVRILNHAGGGFGFGCVFQYCPEAGLAWAALFNRPSAAAYRFGVQLIDEILARRYGAPTPRLQVNDLPAITLPTPWLQKHVGRYIARNSKAEIEIKDGALALRVANEVAPIRFISPDEFVVAGPQGDAVFYRHTPASAHAPAHLECWIGENSLDYNDGPLDERGPDSPTWGPYLGTYRVERWGKPAEVVVIQRRNGYLYLNDTRLIVEHQPGLFFTSDGEAVDFRHDPPSWRNVPLYRT</sequence>
<name>A0ABS1WQM3_9GAMM</name>
<dbReference type="RefSeq" id="WP_203165257.1">
    <property type="nucleotide sequence ID" value="NZ_JAEVLS010000001.1"/>
</dbReference>
<dbReference type="Proteomes" id="UP000661077">
    <property type="component" value="Unassembled WGS sequence"/>
</dbReference>
<dbReference type="InterPro" id="IPR012338">
    <property type="entry name" value="Beta-lactam/transpept-like"/>
</dbReference>
<comment type="caution">
    <text evidence="3">The sequence shown here is derived from an EMBL/GenBank/DDBJ whole genome shotgun (WGS) entry which is preliminary data.</text>
</comment>
<feature type="chain" id="PRO_5045244614" evidence="1">
    <location>
        <begin position="23"/>
        <end position="564"/>
    </location>
</feature>
<proteinExistence type="predicted"/>
<dbReference type="Pfam" id="PF00144">
    <property type="entry name" value="Beta-lactamase"/>
    <property type="match status" value="1"/>
</dbReference>
<dbReference type="Gene3D" id="3.40.710.10">
    <property type="entry name" value="DD-peptidase/beta-lactamase superfamily"/>
    <property type="match status" value="1"/>
</dbReference>
<gene>
    <name evidence="3" type="ORF">JM946_00895</name>
</gene>
<feature type="signal peptide" evidence="1">
    <location>
        <begin position="1"/>
        <end position="22"/>
    </location>
</feature>
<dbReference type="PANTHER" id="PTHR43283">
    <property type="entry name" value="BETA-LACTAMASE-RELATED"/>
    <property type="match status" value="1"/>
</dbReference>
<evidence type="ECO:0000256" key="1">
    <source>
        <dbReference type="SAM" id="SignalP"/>
    </source>
</evidence>
<dbReference type="InterPro" id="IPR001466">
    <property type="entry name" value="Beta-lactam-related"/>
</dbReference>
<evidence type="ECO:0000313" key="4">
    <source>
        <dbReference type="Proteomes" id="UP000661077"/>
    </source>
</evidence>
<accession>A0ABS1WQM3</accession>
<dbReference type="SUPFAM" id="SSF56601">
    <property type="entry name" value="beta-lactamase/transpeptidase-like"/>
    <property type="match status" value="1"/>
</dbReference>
<protein>
    <submittedName>
        <fullName evidence="3">Beta-lactamase family protein</fullName>
    </submittedName>
</protein>
<dbReference type="EMBL" id="JAEVLS010000001">
    <property type="protein sequence ID" value="MBM0103274.1"/>
    <property type="molecule type" value="Genomic_DNA"/>
</dbReference>